<evidence type="ECO:0000313" key="3">
    <source>
        <dbReference type="EMBL" id="GHH25284.1"/>
    </source>
</evidence>
<feature type="domain" description="Inner membrane protein YgaP-like transmembrane" evidence="2">
    <location>
        <begin position="1"/>
        <end position="64"/>
    </location>
</feature>
<sequence length="67" mass="6950">MKNVGTIDRTIRIVAVVAIAAVIMTGLINGTLALVLGIIGVVLLLTALTSTCPGYLPFGLSTRARVR</sequence>
<dbReference type="InterPro" id="IPR021309">
    <property type="entry name" value="YgaP-like_TM"/>
</dbReference>
<evidence type="ECO:0000259" key="2">
    <source>
        <dbReference type="Pfam" id="PF11127"/>
    </source>
</evidence>
<keyword evidence="1" id="KW-0812">Transmembrane</keyword>
<evidence type="ECO:0000313" key="4">
    <source>
        <dbReference type="Proteomes" id="UP000652430"/>
    </source>
</evidence>
<dbReference type="RefSeq" id="WP_189677619.1">
    <property type="nucleotide sequence ID" value="NZ_BNAQ01000009.1"/>
</dbReference>
<dbReference type="EMBL" id="BNAQ01000009">
    <property type="protein sequence ID" value="GHH25284.1"/>
    <property type="molecule type" value="Genomic_DNA"/>
</dbReference>
<organism evidence="3 4">
    <name type="scientific">Sphingomonas glacialis</name>
    <dbReference type="NCBI Taxonomy" id="658225"/>
    <lineage>
        <taxon>Bacteria</taxon>
        <taxon>Pseudomonadati</taxon>
        <taxon>Pseudomonadota</taxon>
        <taxon>Alphaproteobacteria</taxon>
        <taxon>Sphingomonadales</taxon>
        <taxon>Sphingomonadaceae</taxon>
        <taxon>Sphingomonas</taxon>
    </lineage>
</organism>
<gene>
    <name evidence="3" type="ORF">GCM10008023_38470</name>
</gene>
<accession>A0ABQ3LZ82</accession>
<dbReference type="Proteomes" id="UP000652430">
    <property type="component" value="Unassembled WGS sequence"/>
</dbReference>
<keyword evidence="1" id="KW-1133">Transmembrane helix</keyword>
<feature type="transmembrane region" description="Helical" evidence="1">
    <location>
        <begin position="34"/>
        <end position="58"/>
    </location>
</feature>
<evidence type="ECO:0000256" key="1">
    <source>
        <dbReference type="SAM" id="Phobius"/>
    </source>
</evidence>
<comment type="caution">
    <text evidence="3">The sequence shown here is derived from an EMBL/GenBank/DDBJ whole genome shotgun (WGS) entry which is preliminary data.</text>
</comment>
<keyword evidence="1" id="KW-0472">Membrane</keyword>
<proteinExistence type="predicted"/>
<dbReference type="Pfam" id="PF11127">
    <property type="entry name" value="YgaP-like_TM"/>
    <property type="match status" value="1"/>
</dbReference>
<name>A0ABQ3LZ82_9SPHN</name>
<reference evidence="4" key="1">
    <citation type="journal article" date="2019" name="Int. J. Syst. Evol. Microbiol.">
        <title>The Global Catalogue of Microorganisms (GCM) 10K type strain sequencing project: providing services to taxonomists for standard genome sequencing and annotation.</title>
        <authorList>
            <consortium name="The Broad Institute Genomics Platform"/>
            <consortium name="The Broad Institute Genome Sequencing Center for Infectious Disease"/>
            <person name="Wu L."/>
            <person name="Ma J."/>
        </authorList>
    </citation>
    <scope>NUCLEOTIDE SEQUENCE [LARGE SCALE GENOMIC DNA]</scope>
    <source>
        <strain evidence="4">CGMCC 1.8957</strain>
    </source>
</reference>
<feature type="transmembrane region" description="Helical" evidence="1">
    <location>
        <begin position="12"/>
        <end position="28"/>
    </location>
</feature>
<protein>
    <recommendedName>
        <fullName evidence="2">Inner membrane protein YgaP-like transmembrane domain-containing protein</fullName>
    </recommendedName>
</protein>
<keyword evidence="4" id="KW-1185">Reference proteome</keyword>